<evidence type="ECO:0000313" key="3">
    <source>
        <dbReference type="Proteomes" id="UP000256486"/>
    </source>
</evidence>
<accession>A0A3E0VLP1</accession>
<dbReference type="AlphaFoldDB" id="A0A3E0VLP1"/>
<dbReference type="EMBL" id="NBWZ01000001">
    <property type="protein sequence ID" value="RFA10343.1"/>
    <property type="molecule type" value="Genomic_DNA"/>
</dbReference>
<organism evidence="2 3">
    <name type="scientific">Subtercola boreus</name>
    <dbReference type="NCBI Taxonomy" id="120213"/>
    <lineage>
        <taxon>Bacteria</taxon>
        <taxon>Bacillati</taxon>
        <taxon>Actinomycetota</taxon>
        <taxon>Actinomycetes</taxon>
        <taxon>Micrococcales</taxon>
        <taxon>Microbacteriaceae</taxon>
        <taxon>Subtercola</taxon>
    </lineage>
</organism>
<evidence type="ECO:0000256" key="1">
    <source>
        <dbReference type="SAM" id="MobiDB-lite"/>
    </source>
</evidence>
<proteinExistence type="predicted"/>
<feature type="compositionally biased region" description="Basic and acidic residues" evidence="1">
    <location>
        <begin position="11"/>
        <end position="39"/>
    </location>
</feature>
<dbReference type="Proteomes" id="UP000256486">
    <property type="component" value="Unassembled WGS sequence"/>
</dbReference>
<dbReference type="OrthoDB" id="3418622at2"/>
<feature type="region of interest" description="Disordered" evidence="1">
    <location>
        <begin position="1"/>
        <end position="40"/>
    </location>
</feature>
<evidence type="ECO:0008006" key="4">
    <source>
        <dbReference type="Google" id="ProtNLM"/>
    </source>
</evidence>
<keyword evidence="3" id="KW-1185">Reference proteome</keyword>
<protein>
    <recommendedName>
        <fullName evidence="4">Abi-like protein</fullName>
    </recommendedName>
</protein>
<evidence type="ECO:0000313" key="2">
    <source>
        <dbReference type="EMBL" id="RFA10343.1"/>
    </source>
</evidence>
<gene>
    <name evidence="2" type="ORF">B7R54_14840</name>
</gene>
<comment type="caution">
    <text evidence="2">The sequence shown here is derived from an EMBL/GenBank/DDBJ whole genome shotgun (WGS) entry which is preliminary data.</text>
</comment>
<reference evidence="2 3" key="1">
    <citation type="submission" date="2017-04" db="EMBL/GenBank/DDBJ databases">
        <title>Comparative genome analysis of Subtercola boreus.</title>
        <authorList>
            <person name="Cho Y.-J."/>
            <person name="Cho A."/>
            <person name="Kim O.-S."/>
            <person name="Lee J.-I."/>
        </authorList>
    </citation>
    <scope>NUCLEOTIDE SEQUENCE [LARGE SCALE GENOMIC DNA]</scope>
    <source>
        <strain evidence="2 3">K300</strain>
    </source>
</reference>
<name>A0A3E0VLP1_9MICO</name>
<sequence length="276" mass="31111">MMLGEAPTRAPADKVARSQGRLKAEPRSCDRPSEEDYRDGSGVFQTTLGEGEGMVKSVSSSFCSRHFSPARLEHYLAECGGDLSAAMRLYEWNAELSAAFWESLSFLEVALRNAIDREMTSIHARKSRSGHWIFDDALELGRDAGGPSRHRQPYLDVSTAIRRDRSNGMPISPGQVISELPFGFWHQMVSKRQSFLWPDLAAAFPNSPRRSQALVHDPVSRLRTFRNRIGHHHRIWSIDSAGRYADLLVVAGFLDVDLRDWVESRSRIPHLIASRP</sequence>